<evidence type="ECO:0000313" key="1">
    <source>
        <dbReference type="EMBL" id="KAG5528522.1"/>
    </source>
</evidence>
<sequence>MRRSKPVAGTCSRCWRGTSVADMRTAMRFCYSPDRKVRPDTFCCLHLCFSFSKFLCLHLHICIYHMYVHTVRSGIGNFERIFVYMESMMN</sequence>
<dbReference type="AlphaFoldDB" id="A0AAV6IIN4"/>
<proteinExistence type="predicted"/>
<protein>
    <submittedName>
        <fullName evidence="1">Uncharacterized protein</fullName>
    </submittedName>
</protein>
<comment type="caution">
    <text evidence="1">The sequence shown here is derived from an EMBL/GenBank/DDBJ whole genome shotgun (WGS) entry which is preliminary data.</text>
</comment>
<accession>A0AAV6IIN4</accession>
<reference evidence="1" key="1">
    <citation type="submission" date="2020-08" db="EMBL/GenBank/DDBJ databases">
        <title>Plant Genome Project.</title>
        <authorList>
            <person name="Zhang R.-G."/>
        </authorList>
    </citation>
    <scope>NUCLEOTIDE SEQUENCE</scope>
    <source>
        <strain evidence="1">WSP0</strain>
        <tissue evidence="1">Leaf</tissue>
    </source>
</reference>
<organism evidence="1 2">
    <name type="scientific">Rhododendron griersonianum</name>
    <dbReference type="NCBI Taxonomy" id="479676"/>
    <lineage>
        <taxon>Eukaryota</taxon>
        <taxon>Viridiplantae</taxon>
        <taxon>Streptophyta</taxon>
        <taxon>Embryophyta</taxon>
        <taxon>Tracheophyta</taxon>
        <taxon>Spermatophyta</taxon>
        <taxon>Magnoliopsida</taxon>
        <taxon>eudicotyledons</taxon>
        <taxon>Gunneridae</taxon>
        <taxon>Pentapetalae</taxon>
        <taxon>asterids</taxon>
        <taxon>Ericales</taxon>
        <taxon>Ericaceae</taxon>
        <taxon>Ericoideae</taxon>
        <taxon>Rhodoreae</taxon>
        <taxon>Rhododendron</taxon>
    </lineage>
</organism>
<name>A0AAV6IIN4_9ERIC</name>
<keyword evidence="2" id="KW-1185">Reference proteome</keyword>
<evidence type="ECO:0000313" key="2">
    <source>
        <dbReference type="Proteomes" id="UP000823749"/>
    </source>
</evidence>
<dbReference type="Proteomes" id="UP000823749">
    <property type="component" value="Chromosome 10"/>
</dbReference>
<dbReference type="EMBL" id="JACTNZ010000010">
    <property type="protein sequence ID" value="KAG5528522.1"/>
    <property type="molecule type" value="Genomic_DNA"/>
</dbReference>
<gene>
    <name evidence="1" type="ORF">RHGRI_029266</name>
</gene>